<organism evidence="1 2">
    <name type="scientific">Subdoligranulum variabile</name>
    <dbReference type="NCBI Taxonomy" id="214851"/>
    <lineage>
        <taxon>Bacteria</taxon>
        <taxon>Bacillati</taxon>
        <taxon>Bacillota</taxon>
        <taxon>Clostridia</taxon>
        <taxon>Eubacteriales</taxon>
        <taxon>Oscillospiraceae</taxon>
        <taxon>Subdoligranulum</taxon>
    </lineage>
</organism>
<protein>
    <submittedName>
        <fullName evidence="1">Uncharacterized protein</fullName>
    </submittedName>
</protein>
<accession>A0A921IHD3</accession>
<evidence type="ECO:0000313" key="2">
    <source>
        <dbReference type="Proteomes" id="UP000782880"/>
    </source>
</evidence>
<gene>
    <name evidence="1" type="ORF">K8V20_00520</name>
</gene>
<name>A0A921IHD3_9FIRM</name>
<dbReference type="Proteomes" id="UP000782880">
    <property type="component" value="Unassembled WGS sequence"/>
</dbReference>
<reference evidence="1" key="1">
    <citation type="journal article" date="2021" name="PeerJ">
        <title>Extensive microbial diversity within the chicken gut microbiome revealed by metagenomics and culture.</title>
        <authorList>
            <person name="Gilroy R."/>
            <person name="Ravi A."/>
            <person name="Getino M."/>
            <person name="Pursley I."/>
            <person name="Horton D.L."/>
            <person name="Alikhan N.F."/>
            <person name="Baker D."/>
            <person name="Gharbi K."/>
            <person name="Hall N."/>
            <person name="Watson M."/>
            <person name="Adriaenssens E.M."/>
            <person name="Foster-Nyarko E."/>
            <person name="Jarju S."/>
            <person name="Secka A."/>
            <person name="Antonio M."/>
            <person name="Oren A."/>
            <person name="Chaudhuri R.R."/>
            <person name="La Ragione R."/>
            <person name="Hildebrand F."/>
            <person name="Pallen M.J."/>
        </authorList>
    </citation>
    <scope>NUCLEOTIDE SEQUENCE</scope>
    <source>
        <strain evidence="1">ChiBcec21-2208</strain>
    </source>
</reference>
<comment type="caution">
    <text evidence="1">The sequence shown here is derived from an EMBL/GenBank/DDBJ whole genome shotgun (WGS) entry which is preliminary data.</text>
</comment>
<reference evidence="1" key="2">
    <citation type="submission" date="2021-09" db="EMBL/GenBank/DDBJ databases">
        <authorList>
            <person name="Gilroy R."/>
        </authorList>
    </citation>
    <scope>NUCLEOTIDE SEQUENCE</scope>
    <source>
        <strain evidence="1">ChiBcec21-2208</strain>
    </source>
</reference>
<dbReference type="AlphaFoldDB" id="A0A921IHD3"/>
<proteinExistence type="predicted"/>
<dbReference type="EMBL" id="DYVE01000016">
    <property type="protein sequence ID" value="HJG27121.1"/>
    <property type="molecule type" value="Genomic_DNA"/>
</dbReference>
<sequence length="59" mass="6651">MKLWEYSGKNVRITLKDGQVFEGRAYDYTSALDNGPDPESISIGIFELFAPEIAKIELI</sequence>
<evidence type="ECO:0000313" key="1">
    <source>
        <dbReference type="EMBL" id="HJG27121.1"/>
    </source>
</evidence>